<keyword evidence="6 8" id="KW-0413">Isomerase</keyword>
<evidence type="ECO:0000256" key="3">
    <source>
        <dbReference type="ARBA" id="ARBA00006206"/>
    </source>
</evidence>
<protein>
    <recommendedName>
        <fullName evidence="5 8">Aldose 1-epimerase</fullName>
        <ecNumber evidence="4 8">5.1.3.3</ecNumber>
    </recommendedName>
</protein>
<dbReference type="RefSeq" id="WP_307329449.1">
    <property type="nucleotide sequence ID" value="NZ_JAUSUG010000019.1"/>
</dbReference>
<evidence type="ECO:0000256" key="7">
    <source>
        <dbReference type="ARBA" id="ARBA00023277"/>
    </source>
</evidence>
<dbReference type="NCBIfam" id="NF008277">
    <property type="entry name" value="PRK11055.1"/>
    <property type="match status" value="1"/>
</dbReference>
<dbReference type="InterPro" id="IPR011013">
    <property type="entry name" value="Gal_mutarotase_sf_dom"/>
</dbReference>
<evidence type="ECO:0000313" key="9">
    <source>
        <dbReference type="EMBL" id="MDQ0256774.1"/>
    </source>
</evidence>
<evidence type="ECO:0000256" key="4">
    <source>
        <dbReference type="ARBA" id="ARBA00013185"/>
    </source>
</evidence>
<dbReference type="InterPro" id="IPR047215">
    <property type="entry name" value="Galactose_mutarotase-like"/>
</dbReference>
<dbReference type="PANTHER" id="PTHR10091:SF0">
    <property type="entry name" value="GALACTOSE MUTAROTASE"/>
    <property type="match status" value="1"/>
</dbReference>
<comment type="catalytic activity">
    <reaction evidence="1 8">
        <text>alpha-D-glucose = beta-D-glucose</text>
        <dbReference type="Rhea" id="RHEA:10264"/>
        <dbReference type="ChEBI" id="CHEBI:15903"/>
        <dbReference type="ChEBI" id="CHEBI:17925"/>
        <dbReference type="EC" id="5.1.3.3"/>
    </reaction>
</comment>
<dbReference type="PROSITE" id="PS00545">
    <property type="entry name" value="ALDOSE_1_EPIMERASE"/>
    <property type="match status" value="1"/>
</dbReference>
<dbReference type="Proteomes" id="UP001230005">
    <property type="component" value="Unassembled WGS sequence"/>
</dbReference>
<dbReference type="Pfam" id="PF01263">
    <property type="entry name" value="Aldose_epim"/>
    <property type="match status" value="1"/>
</dbReference>
<comment type="pathway">
    <text evidence="2 8">Carbohydrate metabolism; hexose metabolism.</text>
</comment>
<evidence type="ECO:0000256" key="2">
    <source>
        <dbReference type="ARBA" id="ARBA00005028"/>
    </source>
</evidence>
<keyword evidence="10" id="KW-1185">Reference proteome</keyword>
<dbReference type="EC" id="5.1.3.3" evidence="4 8"/>
<evidence type="ECO:0000313" key="10">
    <source>
        <dbReference type="Proteomes" id="UP001230005"/>
    </source>
</evidence>
<proteinExistence type="inferred from homology"/>
<dbReference type="EMBL" id="JAUSUG010000019">
    <property type="protein sequence ID" value="MDQ0256774.1"/>
    <property type="molecule type" value="Genomic_DNA"/>
</dbReference>
<name>A0ABT9ZZU6_9BACI</name>
<dbReference type="SUPFAM" id="SSF74650">
    <property type="entry name" value="Galactose mutarotase-like"/>
    <property type="match status" value="1"/>
</dbReference>
<sequence length="349" mass="39253">MQVSKEKFGELNGETITAFTLKNDAGFELTSIDYGCIITKMLVPDAKGTVENVVLGLDSIEEYEKYSPYFGATIGRVAGRIGGATFQLDGETYELPVNDGNNHLHGGHKGFDRVIWDTKVIEEKDYVGLEFTYFSPDGEEGYPGNLNVKVTYTLNNDNVFKIAYEGNSDKNTLLNLTNHTYFNLSGNLKRDILKHVLTMKSDRFIELNDELIPTGELLDVQDTVFDFRDGRVIQDGTTSTYKQNILAGQGYDHPFVLNSNHDREIVLEDRESGRNLVIETDEPCVVLYTGNQLTEDFEISGVKSKKYLGLCLETQKHPDAINQPNFPSIVLEKGKTYKSETTYSFNKNK</sequence>
<dbReference type="CDD" id="cd09019">
    <property type="entry name" value="galactose_mutarotase_like"/>
    <property type="match status" value="1"/>
</dbReference>
<comment type="similarity">
    <text evidence="3 8">Belongs to the aldose epimerase family.</text>
</comment>
<dbReference type="Gene3D" id="2.70.98.10">
    <property type="match status" value="1"/>
</dbReference>
<evidence type="ECO:0000256" key="6">
    <source>
        <dbReference type="ARBA" id="ARBA00023235"/>
    </source>
</evidence>
<dbReference type="PIRSF" id="PIRSF005096">
    <property type="entry name" value="GALM"/>
    <property type="match status" value="1"/>
</dbReference>
<comment type="caution">
    <text evidence="9">The sequence shown here is derived from an EMBL/GenBank/DDBJ whole genome shotgun (WGS) entry which is preliminary data.</text>
</comment>
<evidence type="ECO:0000256" key="8">
    <source>
        <dbReference type="PIRNR" id="PIRNR005096"/>
    </source>
</evidence>
<dbReference type="InterPro" id="IPR014718">
    <property type="entry name" value="GH-type_carb-bd"/>
</dbReference>
<dbReference type="GO" id="GO:0004034">
    <property type="term" value="F:aldose 1-epimerase activity"/>
    <property type="evidence" value="ECO:0007669"/>
    <property type="project" value="UniProtKB-EC"/>
</dbReference>
<dbReference type="InterPro" id="IPR008183">
    <property type="entry name" value="Aldose_1/G6P_1-epimerase"/>
</dbReference>
<dbReference type="PANTHER" id="PTHR10091">
    <property type="entry name" value="ALDOSE-1-EPIMERASE"/>
    <property type="match status" value="1"/>
</dbReference>
<accession>A0ABT9ZZU6</accession>
<dbReference type="InterPro" id="IPR018052">
    <property type="entry name" value="Ald1_epimerase_CS"/>
</dbReference>
<keyword evidence="7 8" id="KW-0119">Carbohydrate metabolism</keyword>
<evidence type="ECO:0000256" key="1">
    <source>
        <dbReference type="ARBA" id="ARBA00001614"/>
    </source>
</evidence>
<reference evidence="9 10" key="1">
    <citation type="submission" date="2023-07" db="EMBL/GenBank/DDBJ databases">
        <title>Genomic Encyclopedia of Type Strains, Phase IV (KMG-IV): sequencing the most valuable type-strain genomes for metagenomic binning, comparative biology and taxonomic classification.</title>
        <authorList>
            <person name="Goeker M."/>
        </authorList>
    </citation>
    <scope>NUCLEOTIDE SEQUENCE [LARGE SCALE GENOMIC DNA]</scope>
    <source>
        <strain evidence="9 10">DSM 9768</strain>
    </source>
</reference>
<evidence type="ECO:0000256" key="5">
    <source>
        <dbReference type="ARBA" id="ARBA00014165"/>
    </source>
</evidence>
<dbReference type="InterPro" id="IPR015443">
    <property type="entry name" value="Aldose_1-epimerase"/>
</dbReference>
<gene>
    <name evidence="9" type="ORF">J2S74_004196</name>
</gene>
<organism evidence="9 10">
    <name type="scientific">Evansella vedderi</name>
    <dbReference type="NCBI Taxonomy" id="38282"/>
    <lineage>
        <taxon>Bacteria</taxon>
        <taxon>Bacillati</taxon>
        <taxon>Bacillota</taxon>
        <taxon>Bacilli</taxon>
        <taxon>Bacillales</taxon>
        <taxon>Bacillaceae</taxon>
        <taxon>Evansella</taxon>
    </lineage>
</organism>